<evidence type="ECO:0000256" key="7">
    <source>
        <dbReference type="ARBA" id="ARBA00023065"/>
    </source>
</evidence>
<keyword evidence="9" id="KW-0472">Membrane</keyword>
<evidence type="ECO:0000313" key="14">
    <source>
        <dbReference type="Proteomes" id="UP000199365"/>
    </source>
</evidence>
<evidence type="ECO:0000256" key="5">
    <source>
        <dbReference type="ARBA" id="ARBA00022692"/>
    </source>
</evidence>
<gene>
    <name evidence="13" type="ORF">SAMN05445850_7240</name>
</gene>
<evidence type="ECO:0000256" key="2">
    <source>
        <dbReference type="ARBA" id="ARBA00011233"/>
    </source>
</evidence>
<sequence>MGHKDMKKTLLAIGVLGAFSVSAYAQNSVTLYGLIDTGLIYTNNQAGHSNWQMATSSTQNTVFGLKGTEDLGGGVRTIFKLEQGFNLNNGSQAFPGDAFGSQAWVGLQSENLGTVTLGRQFDVLNDQLGPITAGSNTWGGNLAAHPFENDNLAADSVVVNNSVKYVSPTYAGVTFEGMYSFSNKAGGFADNRAYGFSVGYAHGPVNLAGGYLQFNNAGGGVSGTNPNGAIAQADGSANFIAERQRIWGAGGNYTFGPATVGFVWSHTQIDNMAGVISLGLGSYLPLGGNLRLDNYEVNAHYSVTSAWSVSGAYTFTDGAYNQGATKASPKWNSVMLQTDYSLSKRTDVYLEGVYQHVHGAPADSVLADAMINTLSPSSTGTQVAVTVGLRHQF</sequence>
<dbReference type="PANTHER" id="PTHR34501">
    <property type="entry name" value="PROTEIN YDDL-RELATED"/>
    <property type="match status" value="1"/>
</dbReference>
<keyword evidence="3" id="KW-0813">Transport</keyword>
<feature type="domain" description="Porin" evidence="12">
    <location>
        <begin position="15"/>
        <end position="355"/>
    </location>
</feature>
<organism evidence="13 14">
    <name type="scientific">Paraburkholderia tuberum</name>
    <dbReference type="NCBI Taxonomy" id="157910"/>
    <lineage>
        <taxon>Bacteria</taxon>
        <taxon>Pseudomonadati</taxon>
        <taxon>Pseudomonadota</taxon>
        <taxon>Betaproteobacteria</taxon>
        <taxon>Burkholderiales</taxon>
        <taxon>Burkholderiaceae</taxon>
        <taxon>Paraburkholderia</taxon>
    </lineage>
</organism>
<protein>
    <submittedName>
        <fullName evidence="13">Outer membrane protein (Porin)</fullName>
    </submittedName>
</protein>
<evidence type="ECO:0000256" key="9">
    <source>
        <dbReference type="ARBA" id="ARBA00023136"/>
    </source>
</evidence>
<dbReference type="Gene3D" id="2.40.160.10">
    <property type="entry name" value="Porin"/>
    <property type="match status" value="1"/>
</dbReference>
<dbReference type="InterPro" id="IPR033900">
    <property type="entry name" value="Gram_neg_porin_domain"/>
</dbReference>
<dbReference type="InterPro" id="IPR023614">
    <property type="entry name" value="Porin_dom_sf"/>
</dbReference>
<dbReference type="PANTHER" id="PTHR34501:SF9">
    <property type="entry name" value="MAJOR OUTER MEMBRANE PROTEIN P.IA"/>
    <property type="match status" value="1"/>
</dbReference>
<keyword evidence="4" id="KW-1134">Transmembrane beta strand</keyword>
<dbReference type="EMBL" id="FNKX01000003">
    <property type="protein sequence ID" value="SDR60297.1"/>
    <property type="molecule type" value="Genomic_DNA"/>
</dbReference>
<dbReference type="GO" id="GO:0009279">
    <property type="term" value="C:cell outer membrane"/>
    <property type="evidence" value="ECO:0007669"/>
    <property type="project" value="UniProtKB-SubCell"/>
</dbReference>
<keyword evidence="7" id="KW-0406">Ion transport</keyword>
<keyword evidence="14" id="KW-1185">Reference proteome</keyword>
<comment type="subunit">
    <text evidence="2">Homotrimer.</text>
</comment>
<evidence type="ECO:0000256" key="10">
    <source>
        <dbReference type="ARBA" id="ARBA00023237"/>
    </source>
</evidence>
<evidence type="ECO:0000256" key="4">
    <source>
        <dbReference type="ARBA" id="ARBA00022452"/>
    </source>
</evidence>
<dbReference type="CDD" id="cd00342">
    <property type="entry name" value="gram_neg_porins"/>
    <property type="match status" value="1"/>
</dbReference>
<dbReference type="AlphaFoldDB" id="A0A1H1KE21"/>
<keyword evidence="8" id="KW-0626">Porin</keyword>
<dbReference type="Pfam" id="PF13609">
    <property type="entry name" value="Porin_4"/>
    <property type="match status" value="1"/>
</dbReference>
<keyword evidence="6 11" id="KW-0732">Signal</keyword>
<keyword evidence="5" id="KW-0812">Transmembrane</keyword>
<evidence type="ECO:0000259" key="12">
    <source>
        <dbReference type="Pfam" id="PF13609"/>
    </source>
</evidence>
<dbReference type="STRING" id="157910.SAMN05445850_7240"/>
<comment type="subcellular location">
    <subcellularLocation>
        <location evidence="1">Cell outer membrane</location>
        <topology evidence="1">Multi-pass membrane protein</topology>
    </subcellularLocation>
</comment>
<dbReference type="SUPFAM" id="SSF56935">
    <property type="entry name" value="Porins"/>
    <property type="match status" value="1"/>
</dbReference>
<dbReference type="GO" id="GO:0046930">
    <property type="term" value="C:pore complex"/>
    <property type="evidence" value="ECO:0007669"/>
    <property type="project" value="UniProtKB-KW"/>
</dbReference>
<dbReference type="Proteomes" id="UP000199365">
    <property type="component" value="Unassembled WGS sequence"/>
</dbReference>
<feature type="chain" id="PRO_5011586854" evidence="11">
    <location>
        <begin position="26"/>
        <end position="393"/>
    </location>
</feature>
<evidence type="ECO:0000256" key="3">
    <source>
        <dbReference type="ARBA" id="ARBA00022448"/>
    </source>
</evidence>
<name>A0A1H1KE21_9BURK</name>
<keyword evidence="10" id="KW-0998">Cell outer membrane</keyword>
<evidence type="ECO:0000256" key="6">
    <source>
        <dbReference type="ARBA" id="ARBA00022729"/>
    </source>
</evidence>
<feature type="signal peptide" evidence="11">
    <location>
        <begin position="1"/>
        <end position="25"/>
    </location>
</feature>
<evidence type="ECO:0000256" key="1">
    <source>
        <dbReference type="ARBA" id="ARBA00004571"/>
    </source>
</evidence>
<reference evidence="14" key="1">
    <citation type="submission" date="2016-10" db="EMBL/GenBank/DDBJ databases">
        <authorList>
            <person name="Varghese N."/>
            <person name="Submissions S."/>
        </authorList>
    </citation>
    <scope>NUCLEOTIDE SEQUENCE [LARGE SCALE GENOMIC DNA]</scope>
    <source>
        <strain evidence="14">DUS833</strain>
    </source>
</reference>
<dbReference type="GO" id="GO:0015288">
    <property type="term" value="F:porin activity"/>
    <property type="evidence" value="ECO:0007669"/>
    <property type="project" value="UniProtKB-KW"/>
</dbReference>
<evidence type="ECO:0000256" key="11">
    <source>
        <dbReference type="SAM" id="SignalP"/>
    </source>
</evidence>
<dbReference type="InterPro" id="IPR050298">
    <property type="entry name" value="Gram-neg_bact_OMP"/>
</dbReference>
<accession>A0A1H1KE21</accession>
<dbReference type="GO" id="GO:0006811">
    <property type="term" value="P:monoatomic ion transport"/>
    <property type="evidence" value="ECO:0007669"/>
    <property type="project" value="UniProtKB-KW"/>
</dbReference>
<evidence type="ECO:0000256" key="8">
    <source>
        <dbReference type="ARBA" id="ARBA00023114"/>
    </source>
</evidence>
<proteinExistence type="predicted"/>
<evidence type="ECO:0000313" key="13">
    <source>
        <dbReference type="EMBL" id="SDR60297.1"/>
    </source>
</evidence>